<dbReference type="CDD" id="cd02440">
    <property type="entry name" value="AdoMet_MTases"/>
    <property type="match status" value="1"/>
</dbReference>
<dbReference type="InterPro" id="IPR029063">
    <property type="entry name" value="SAM-dependent_MTases_sf"/>
</dbReference>
<reference evidence="6 7" key="1">
    <citation type="journal article" date="2014" name="Nature">
        <title>An environmental bacterial taxon with a large and distinct metabolic repertoire.</title>
        <authorList>
            <person name="Wilson M.C."/>
            <person name="Mori T."/>
            <person name="Ruckert C."/>
            <person name="Uria A.R."/>
            <person name="Helf M.J."/>
            <person name="Takada K."/>
            <person name="Gernert C."/>
            <person name="Steffens U.A."/>
            <person name="Heycke N."/>
            <person name="Schmitt S."/>
            <person name="Rinke C."/>
            <person name="Helfrich E.J."/>
            <person name="Brachmann A.O."/>
            <person name="Gurgui C."/>
            <person name="Wakimoto T."/>
            <person name="Kracht M."/>
            <person name="Crusemann M."/>
            <person name="Hentschel U."/>
            <person name="Abe I."/>
            <person name="Matsunaga S."/>
            <person name="Kalinowski J."/>
            <person name="Takeyama H."/>
            <person name="Piel J."/>
        </authorList>
    </citation>
    <scope>NUCLEOTIDE SEQUENCE [LARGE SCALE GENOMIC DNA]</scope>
    <source>
        <strain evidence="7">TSY2</strain>
    </source>
</reference>
<gene>
    <name evidence="6" type="ORF">ETSY2_45930</name>
</gene>
<comment type="pathway">
    <text evidence="1">Lipid metabolism.</text>
</comment>
<dbReference type="GO" id="GO:0032259">
    <property type="term" value="P:methylation"/>
    <property type="evidence" value="ECO:0007669"/>
    <property type="project" value="UniProtKB-KW"/>
</dbReference>
<protein>
    <recommendedName>
        <fullName evidence="5">Methyltransferase type 11 domain-containing protein</fullName>
    </recommendedName>
</protein>
<comment type="caution">
    <text evidence="6">The sequence shown here is derived from an EMBL/GenBank/DDBJ whole genome shotgun (WGS) entry which is preliminary data.</text>
</comment>
<proteinExistence type="predicted"/>
<feature type="domain" description="Methyltransferase type 11" evidence="5">
    <location>
        <begin position="49"/>
        <end position="146"/>
    </location>
</feature>
<dbReference type="InterPro" id="IPR013216">
    <property type="entry name" value="Methyltransf_11"/>
</dbReference>
<evidence type="ECO:0000256" key="1">
    <source>
        <dbReference type="ARBA" id="ARBA00005189"/>
    </source>
</evidence>
<dbReference type="PANTHER" id="PTHR44307:SF2">
    <property type="entry name" value="PHOSPHOETHANOLAMINE METHYLTRANSFERASE ISOFORM X1"/>
    <property type="match status" value="1"/>
</dbReference>
<keyword evidence="7" id="KW-1185">Reference proteome</keyword>
<evidence type="ECO:0000313" key="6">
    <source>
        <dbReference type="EMBL" id="ETW96713.1"/>
    </source>
</evidence>
<dbReference type="Proteomes" id="UP000019140">
    <property type="component" value="Unassembled WGS sequence"/>
</dbReference>
<comment type="pathway">
    <text evidence="4">Phospholipid metabolism.</text>
</comment>
<dbReference type="EMBL" id="AZHX01002148">
    <property type="protein sequence ID" value="ETW96713.1"/>
    <property type="molecule type" value="Genomic_DNA"/>
</dbReference>
<evidence type="ECO:0000256" key="2">
    <source>
        <dbReference type="ARBA" id="ARBA00022603"/>
    </source>
</evidence>
<dbReference type="GO" id="GO:0008757">
    <property type="term" value="F:S-adenosylmethionine-dependent methyltransferase activity"/>
    <property type="evidence" value="ECO:0007669"/>
    <property type="project" value="InterPro"/>
</dbReference>
<dbReference type="HOGENOM" id="CLU_1076606_0_0_7"/>
<dbReference type="SUPFAM" id="SSF53335">
    <property type="entry name" value="S-adenosyl-L-methionine-dependent methyltransferases"/>
    <property type="match status" value="1"/>
</dbReference>
<organism evidence="6 7">
    <name type="scientific">Candidatus Entotheonella gemina</name>
    <dbReference type="NCBI Taxonomy" id="1429439"/>
    <lineage>
        <taxon>Bacteria</taxon>
        <taxon>Pseudomonadati</taxon>
        <taxon>Nitrospinota/Tectimicrobiota group</taxon>
        <taxon>Candidatus Tectimicrobiota</taxon>
        <taxon>Candidatus Entotheonellia</taxon>
        <taxon>Candidatus Entotheonellales</taxon>
        <taxon>Candidatus Entotheonellaceae</taxon>
        <taxon>Candidatus Entotheonella</taxon>
    </lineage>
</organism>
<accession>W4LF52</accession>
<keyword evidence="2" id="KW-0489">Methyltransferase</keyword>
<evidence type="ECO:0000259" key="5">
    <source>
        <dbReference type="Pfam" id="PF08241"/>
    </source>
</evidence>
<name>W4LF52_9BACT</name>
<sequence length="256" mass="28633">MASNSDEIYRLEHVPIFEAMYGKGLISLGGYPAVERMFTDVDLHRKHLLDIGFGIGGIAHYLASTFDVQVTGVEIHPWMVDYATDSTLESAKERVRFLTYDEQGHIPLPPECIDLAYSKGVLTNVEDKRSLFQEVVRVLQPHGELCLIDWLAPADGVPTTELLFSTGELSHKETAASYREILAGCGFQQIEFQDVTPEYLTYVNELTDVLSAPEHIERYSDILSSEFRNHLLASNAKIVNAIESGEQLSCRIRAAL</sequence>
<evidence type="ECO:0000256" key="4">
    <source>
        <dbReference type="ARBA" id="ARBA00025707"/>
    </source>
</evidence>
<keyword evidence="3" id="KW-0808">Transferase</keyword>
<evidence type="ECO:0000256" key="3">
    <source>
        <dbReference type="ARBA" id="ARBA00022679"/>
    </source>
</evidence>
<evidence type="ECO:0000313" key="7">
    <source>
        <dbReference type="Proteomes" id="UP000019140"/>
    </source>
</evidence>
<dbReference type="Gene3D" id="3.40.50.150">
    <property type="entry name" value="Vaccinia Virus protein VP39"/>
    <property type="match status" value="1"/>
</dbReference>
<dbReference type="AlphaFoldDB" id="W4LF52"/>
<dbReference type="PANTHER" id="PTHR44307">
    <property type="entry name" value="PHOSPHOETHANOLAMINE METHYLTRANSFERASE"/>
    <property type="match status" value="1"/>
</dbReference>
<dbReference type="Pfam" id="PF08241">
    <property type="entry name" value="Methyltransf_11"/>
    <property type="match status" value="1"/>
</dbReference>